<evidence type="ECO:0000313" key="1">
    <source>
        <dbReference type="EMBL" id="MDE8646508.1"/>
    </source>
</evidence>
<evidence type="ECO:0000313" key="3">
    <source>
        <dbReference type="Proteomes" id="UP000230886"/>
    </source>
</evidence>
<organism evidence="2 3">
    <name type="scientific">Rhodococcus qingshengii</name>
    <dbReference type="NCBI Taxonomy" id="334542"/>
    <lineage>
        <taxon>Bacteria</taxon>
        <taxon>Bacillati</taxon>
        <taxon>Actinomycetota</taxon>
        <taxon>Actinomycetes</taxon>
        <taxon>Mycobacteriales</taxon>
        <taxon>Nocardiaceae</taxon>
        <taxon>Rhodococcus</taxon>
        <taxon>Rhodococcus erythropolis group</taxon>
    </lineage>
</organism>
<keyword evidence="2" id="KW-0238">DNA-binding</keyword>
<dbReference type="Proteomes" id="UP001217325">
    <property type="component" value="Unassembled WGS sequence"/>
</dbReference>
<dbReference type="GO" id="GO:0003677">
    <property type="term" value="F:DNA binding"/>
    <property type="evidence" value="ECO:0007669"/>
    <property type="project" value="UniProtKB-KW"/>
</dbReference>
<dbReference type="Proteomes" id="UP000230886">
    <property type="component" value="Unassembled WGS sequence"/>
</dbReference>
<proteinExistence type="predicted"/>
<name>A0A069JIW2_RHOSG</name>
<dbReference type="GeneID" id="64143280"/>
<dbReference type="EMBL" id="NOVD01000003">
    <property type="protein sequence ID" value="PCK28050.1"/>
    <property type="molecule type" value="Genomic_DNA"/>
</dbReference>
<comment type="caution">
    <text evidence="2">The sequence shown here is derived from an EMBL/GenBank/DDBJ whole genome shotgun (WGS) entry which is preliminary data.</text>
</comment>
<dbReference type="RefSeq" id="WP_007730800.1">
    <property type="nucleotide sequence ID" value="NZ_AP023172.1"/>
</dbReference>
<accession>A0A069JIW2</accession>
<dbReference type="KEGG" id="rqi:C1M55_27755"/>
<accession>A0A1C4DQD5</accession>
<dbReference type="SUPFAM" id="SSF47789">
    <property type="entry name" value="C-terminal domain of RNA polymerase alpha subunit"/>
    <property type="match status" value="1"/>
</dbReference>
<sequence length="70" mass="7375">MTEPDPGTVETDFPKTGAPAQRALIAAGYTHLAQLTSVSEKELGALHGMGPKALRILREALAERGLSFAD</sequence>
<dbReference type="AlphaFoldDB" id="A0A069JIW2"/>
<dbReference type="Gene3D" id="1.10.150.20">
    <property type="entry name" value="5' to 3' exonuclease, C-terminal subdomain"/>
    <property type="match status" value="1"/>
</dbReference>
<reference evidence="1" key="2">
    <citation type="submission" date="2023-02" db="EMBL/GenBank/DDBJ databases">
        <title>A novel hydrolase synthesized by Rhodococcus erythropolis HQ is responsible for the detoxification of Zearalenone.</title>
        <authorList>
            <person name="Hu J."/>
            <person name="Xu J."/>
        </authorList>
    </citation>
    <scope>NUCLEOTIDE SEQUENCE</scope>
    <source>
        <strain evidence="1">HQ</strain>
    </source>
</reference>
<gene>
    <name evidence="2" type="ORF">CHR55_06310</name>
    <name evidence="1" type="ORF">PXH69_16210</name>
</gene>
<protein>
    <submittedName>
        <fullName evidence="2">DNA-binding protein</fullName>
    </submittedName>
</protein>
<dbReference type="EMBL" id="JARDXE010000009">
    <property type="protein sequence ID" value="MDE8646508.1"/>
    <property type="molecule type" value="Genomic_DNA"/>
</dbReference>
<reference evidence="2 3" key="1">
    <citation type="submission" date="2017-07" db="EMBL/GenBank/DDBJ databases">
        <title>Draft sequence of Rhodococcus enclensis 23b-28.</title>
        <authorList>
            <person name="Besaury L."/>
            <person name="Sancelme M."/>
            <person name="Amato P."/>
            <person name="Lallement A."/>
            <person name="Delort A.-M."/>
        </authorList>
    </citation>
    <scope>NUCLEOTIDE SEQUENCE [LARGE SCALE GENOMIC DNA]</scope>
    <source>
        <strain evidence="2 3">23b-28</strain>
    </source>
</reference>
<evidence type="ECO:0000313" key="2">
    <source>
        <dbReference type="EMBL" id="PCK28050.1"/>
    </source>
</evidence>